<dbReference type="EMBL" id="CM047586">
    <property type="protein sequence ID" value="KAI9909571.1"/>
    <property type="molecule type" value="Genomic_DNA"/>
</dbReference>
<proteinExistence type="predicted"/>
<comment type="caution">
    <text evidence="1">The sequence shown here is derived from an EMBL/GenBank/DDBJ whole genome shotgun (WGS) entry which is preliminary data.</text>
</comment>
<gene>
    <name evidence="1" type="ORF">PsorP6_014820</name>
</gene>
<evidence type="ECO:0000313" key="1">
    <source>
        <dbReference type="EMBL" id="KAI9909571.1"/>
    </source>
</evidence>
<protein>
    <submittedName>
        <fullName evidence="1">Uncharacterized protein</fullName>
    </submittedName>
</protein>
<organism evidence="1 2">
    <name type="scientific">Peronosclerospora sorghi</name>
    <dbReference type="NCBI Taxonomy" id="230839"/>
    <lineage>
        <taxon>Eukaryota</taxon>
        <taxon>Sar</taxon>
        <taxon>Stramenopiles</taxon>
        <taxon>Oomycota</taxon>
        <taxon>Peronosporomycetes</taxon>
        <taxon>Peronosporales</taxon>
        <taxon>Peronosporaceae</taxon>
        <taxon>Peronosclerospora</taxon>
    </lineage>
</organism>
<reference evidence="1 2" key="1">
    <citation type="journal article" date="2022" name="bioRxiv">
        <title>The genome of the oomycete Peronosclerospora sorghi, a cosmopolitan pathogen of maize and sorghum, is inflated with dispersed pseudogenes.</title>
        <authorList>
            <person name="Fletcher K."/>
            <person name="Martin F."/>
            <person name="Isakeit T."/>
            <person name="Cavanaugh K."/>
            <person name="Magill C."/>
            <person name="Michelmore R."/>
        </authorList>
    </citation>
    <scope>NUCLEOTIDE SEQUENCE [LARGE SCALE GENOMIC DNA]</scope>
    <source>
        <strain evidence="1">P6</strain>
    </source>
</reference>
<dbReference type="Proteomes" id="UP001163321">
    <property type="component" value="Chromosome 7"/>
</dbReference>
<sequence>MIAGLLQEYVATINSCGVKVITFSWEGVTASECRKAMTSATETFKKSLSALHLYFDDEDLSEAIKMPRKTIDASDLGENLLNRMDGVKDTCVRNNAAQSKEMWDRFLQVHYAEKIQPKLASVSDDESGGFADMQQFSREWLTFRDAYLKKDRGGANLECMFCGKNFTSKWR</sequence>
<keyword evidence="2" id="KW-1185">Reference proteome</keyword>
<evidence type="ECO:0000313" key="2">
    <source>
        <dbReference type="Proteomes" id="UP001163321"/>
    </source>
</evidence>
<accession>A0ACC0VUY7</accession>
<name>A0ACC0VUY7_9STRA</name>